<gene>
    <name evidence="1" type="ORF">EAH74_09695</name>
</gene>
<dbReference type="AlphaFoldDB" id="A0A502IIG0"/>
<accession>A0A502IIG0</accession>
<reference evidence="1 2" key="1">
    <citation type="journal article" date="2019" name="Environ. Microbiol.">
        <title>Species interactions and distinct microbial communities in high Arctic permafrost affected cryosols are associated with the CH4 and CO2 gas fluxes.</title>
        <authorList>
            <person name="Altshuler I."/>
            <person name="Hamel J."/>
            <person name="Turney S."/>
            <person name="Magnuson E."/>
            <person name="Levesque R."/>
            <person name="Greer C."/>
            <person name="Whyte L.G."/>
        </authorList>
    </citation>
    <scope>NUCLEOTIDE SEQUENCE [LARGE SCALE GENOMIC DNA]</scope>
    <source>
        <strain evidence="1 2">OWC5</strain>
    </source>
</reference>
<comment type="caution">
    <text evidence="1">The sequence shown here is derived from an EMBL/GenBank/DDBJ whole genome shotgun (WGS) entry which is preliminary data.</text>
</comment>
<name>A0A502IIG0_9PSED</name>
<dbReference type="EMBL" id="RCZA01000003">
    <property type="protein sequence ID" value="TPG85542.1"/>
    <property type="molecule type" value="Genomic_DNA"/>
</dbReference>
<proteinExistence type="predicted"/>
<evidence type="ECO:0000313" key="1">
    <source>
        <dbReference type="EMBL" id="TPG85542.1"/>
    </source>
</evidence>
<evidence type="ECO:0000313" key="2">
    <source>
        <dbReference type="Proteomes" id="UP000320914"/>
    </source>
</evidence>
<dbReference type="Proteomes" id="UP000320914">
    <property type="component" value="Unassembled WGS sequence"/>
</dbReference>
<protein>
    <submittedName>
        <fullName evidence="1">Uncharacterized protein</fullName>
    </submittedName>
</protein>
<sequence length="65" mass="7284">MGASLLAKALCQAPLMPDVRMPSRAGSLPQVLSACQWEIDRHEKARDHCWHRAFLNPANAYSPRI</sequence>
<organism evidence="1 2">
    <name type="scientific">Pseudomonas mandelii</name>
    <dbReference type="NCBI Taxonomy" id="75612"/>
    <lineage>
        <taxon>Bacteria</taxon>
        <taxon>Pseudomonadati</taxon>
        <taxon>Pseudomonadota</taxon>
        <taxon>Gammaproteobacteria</taxon>
        <taxon>Pseudomonadales</taxon>
        <taxon>Pseudomonadaceae</taxon>
        <taxon>Pseudomonas</taxon>
    </lineage>
</organism>